<dbReference type="InterPro" id="IPR008406">
    <property type="entry name" value="DRM/ARP"/>
</dbReference>
<evidence type="ECO:0000313" key="4">
    <source>
        <dbReference type="Proteomes" id="UP001418222"/>
    </source>
</evidence>
<feature type="compositionally biased region" description="Low complexity" evidence="2">
    <location>
        <begin position="75"/>
        <end position="91"/>
    </location>
</feature>
<dbReference type="PANTHER" id="PTHR33565">
    <property type="entry name" value="DORMANCY-ASSOCIATED PROTEIN 1"/>
    <property type="match status" value="1"/>
</dbReference>
<evidence type="ECO:0000313" key="3">
    <source>
        <dbReference type="EMBL" id="KAK8928970.1"/>
    </source>
</evidence>
<feature type="region of interest" description="Disordered" evidence="2">
    <location>
        <begin position="71"/>
        <end position="136"/>
    </location>
</feature>
<dbReference type="Pfam" id="PF05564">
    <property type="entry name" value="Auxin_repressed"/>
    <property type="match status" value="1"/>
</dbReference>
<sequence length="148" mass="15468">MGLLDKLWDDTLAGPRPETGLGRLRKQASLPLRSNSGKDAFAAGGIERTFSGESPPEDVLRVTRSIMIKRPAGCPSPISGTPPASPAGSTPPLSPFSVWSGGKESNRFRRKSLSDAYEPVGGDGGRLGKSHSSSYEASSVLKLGFGIA</sequence>
<dbReference type="AlphaFoldDB" id="A0AAP0B6B9"/>
<evidence type="ECO:0000256" key="1">
    <source>
        <dbReference type="ARBA" id="ARBA00010502"/>
    </source>
</evidence>
<gene>
    <name evidence="3" type="ORF">KSP39_PZI017362</name>
</gene>
<comment type="caution">
    <text evidence="3">The sequence shown here is derived from an EMBL/GenBank/DDBJ whole genome shotgun (WGS) entry which is preliminary data.</text>
</comment>
<organism evidence="3 4">
    <name type="scientific">Platanthera zijinensis</name>
    <dbReference type="NCBI Taxonomy" id="2320716"/>
    <lineage>
        <taxon>Eukaryota</taxon>
        <taxon>Viridiplantae</taxon>
        <taxon>Streptophyta</taxon>
        <taxon>Embryophyta</taxon>
        <taxon>Tracheophyta</taxon>
        <taxon>Spermatophyta</taxon>
        <taxon>Magnoliopsida</taxon>
        <taxon>Liliopsida</taxon>
        <taxon>Asparagales</taxon>
        <taxon>Orchidaceae</taxon>
        <taxon>Orchidoideae</taxon>
        <taxon>Orchideae</taxon>
        <taxon>Orchidinae</taxon>
        <taxon>Platanthera</taxon>
    </lineage>
</organism>
<feature type="region of interest" description="Disordered" evidence="2">
    <location>
        <begin position="1"/>
        <end position="27"/>
    </location>
</feature>
<reference evidence="3 4" key="1">
    <citation type="journal article" date="2022" name="Nat. Plants">
        <title>Genomes of leafy and leafless Platanthera orchids illuminate the evolution of mycoheterotrophy.</title>
        <authorList>
            <person name="Li M.H."/>
            <person name="Liu K.W."/>
            <person name="Li Z."/>
            <person name="Lu H.C."/>
            <person name="Ye Q.L."/>
            <person name="Zhang D."/>
            <person name="Wang J.Y."/>
            <person name="Li Y.F."/>
            <person name="Zhong Z.M."/>
            <person name="Liu X."/>
            <person name="Yu X."/>
            <person name="Liu D.K."/>
            <person name="Tu X.D."/>
            <person name="Liu B."/>
            <person name="Hao Y."/>
            <person name="Liao X.Y."/>
            <person name="Jiang Y.T."/>
            <person name="Sun W.H."/>
            <person name="Chen J."/>
            <person name="Chen Y.Q."/>
            <person name="Ai Y."/>
            <person name="Zhai J.W."/>
            <person name="Wu S.S."/>
            <person name="Zhou Z."/>
            <person name="Hsiao Y.Y."/>
            <person name="Wu W.L."/>
            <person name="Chen Y.Y."/>
            <person name="Lin Y.F."/>
            <person name="Hsu J.L."/>
            <person name="Li C.Y."/>
            <person name="Wang Z.W."/>
            <person name="Zhao X."/>
            <person name="Zhong W.Y."/>
            <person name="Ma X.K."/>
            <person name="Ma L."/>
            <person name="Huang J."/>
            <person name="Chen G.Z."/>
            <person name="Huang M.Z."/>
            <person name="Huang L."/>
            <person name="Peng D.H."/>
            <person name="Luo Y.B."/>
            <person name="Zou S.Q."/>
            <person name="Chen S.P."/>
            <person name="Lan S."/>
            <person name="Tsai W.C."/>
            <person name="Van de Peer Y."/>
            <person name="Liu Z.J."/>
        </authorList>
    </citation>
    <scope>NUCLEOTIDE SEQUENCE [LARGE SCALE GENOMIC DNA]</scope>
    <source>
        <strain evidence="3">Lor287</strain>
    </source>
</reference>
<dbReference type="EMBL" id="JBBWWQ010000015">
    <property type="protein sequence ID" value="KAK8928970.1"/>
    <property type="molecule type" value="Genomic_DNA"/>
</dbReference>
<name>A0AAP0B6B9_9ASPA</name>
<keyword evidence="4" id="KW-1185">Reference proteome</keyword>
<dbReference type="PANTHER" id="PTHR33565:SF1">
    <property type="entry name" value="DORMANCY-ASSOCIATED PROTEIN HOMOLOG 3"/>
    <property type="match status" value="1"/>
</dbReference>
<dbReference type="Proteomes" id="UP001418222">
    <property type="component" value="Unassembled WGS sequence"/>
</dbReference>
<evidence type="ECO:0000256" key="2">
    <source>
        <dbReference type="SAM" id="MobiDB-lite"/>
    </source>
</evidence>
<accession>A0AAP0B6B9</accession>
<proteinExistence type="inferred from homology"/>
<protein>
    <submittedName>
        <fullName evidence="3">Uncharacterized protein</fullName>
    </submittedName>
</protein>
<comment type="similarity">
    <text evidence="1">Belongs to the DRM1/ARP family.</text>
</comment>